<reference evidence="11 12" key="1">
    <citation type="submission" date="2017-07" db="EMBL/GenBank/DDBJ databases">
        <title>Amycolatopsis antarcticus sp. nov., isolated from the surface of an Antarcticus brown macroalga.</title>
        <authorList>
            <person name="Wang J."/>
            <person name="Leiva S."/>
            <person name="Huang J."/>
            <person name="Huang Y."/>
        </authorList>
    </citation>
    <scope>NUCLEOTIDE SEQUENCE [LARGE SCALE GENOMIC DNA]</scope>
    <source>
        <strain evidence="11 12">AU-G6</strain>
    </source>
</reference>
<keyword evidence="6 9" id="KW-0472">Membrane</keyword>
<dbReference type="InterPro" id="IPR020846">
    <property type="entry name" value="MFS_dom"/>
</dbReference>
<feature type="transmembrane region" description="Helical" evidence="9">
    <location>
        <begin position="12"/>
        <end position="36"/>
    </location>
</feature>
<dbReference type="InterPro" id="IPR036259">
    <property type="entry name" value="MFS_trans_sf"/>
</dbReference>
<evidence type="ECO:0000256" key="4">
    <source>
        <dbReference type="ARBA" id="ARBA00022692"/>
    </source>
</evidence>
<dbReference type="Proteomes" id="UP000242444">
    <property type="component" value="Unassembled WGS sequence"/>
</dbReference>
<evidence type="ECO:0000256" key="6">
    <source>
        <dbReference type="ARBA" id="ARBA00023136"/>
    </source>
</evidence>
<dbReference type="AlphaFoldDB" id="A0A263D0K0"/>
<evidence type="ECO:0000313" key="11">
    <source>
        <dbReference type="EMBL" id="OZM71952.1"/>
    </source>
</evidence>
<feature type="transmembrane region" description="Helical" evidence="9">
    <location>
        <begin position="268"/>
        <end position="288"/>
    </location>
</feature>
<feature type="transmembrane region" description="Helical" evidence="9">
    <location>
        <begin position="175"/>
        <end position="193"/>
    </location>
</feature>
<comment type="similarity">
    <text evidence="7">Belongs to the major facilitator superfamily. Drug:H(+) antiporter-3 (DHA3) (TC 2.A.1.21) family.</text>
</comment>
<dbReference type="RefSeq" id="WP_094863909.1">
    <property type="nucleotide sequence ID" value="NZ_NKYE01000010.1"/>
</dbReference>
<feature type="transmembrane region" description="Helical" evidence="9">
    <location>
        <begin position="300"/>
        <end position="319"/>
    </location>
</feature>
<evidence type="ECO:0000256" key="5">
    <source>
        <dbReference type="ARBA" id="ARBA00022989"/>
    </source>
</evidence>
<keyword evidence="12" id="KW-1185">Reference proteome</keyword>
<dbReference type="GO" id="GO:0005886">
    <property type="term" value="C:plasma membrane"/>
    <property type="evidence" value="ECO:0007669"/>
    <property type="project" value="UniProtKB-SubCell"/>
</dbReference>
<dbReference type="PROSITE" id="PS50850">
    <property type="entry name" value="MFS"/>
    <property type="match status" value="1"/>
</dbReference>
<feature type="transmembrane region" description="Helical" evidence="9">
    <location>
        <begin position="103"/>
        <end position="128"/>
    </location>
</feature>
<protein>
    <recommendedName>
        <fullName evidence="8">Multidrug efflux pump Tap</fullName>
    </recommendedName>
</protein>
<comment type="caution">
    <text evidence="11">The sequence shown here is derived from an EMBL/GenBank/DDBJ whole genome shotgun (WGS) entry which is preliminary data.</text>
</comment>
<evidence type="ECO:0000256" key="2">
    <source>
        <dbReference type="ARBA" id="ARBA00022448"/>
    </source>
</evidence>
<keyword evidence="5 9" id="KW-1133">Transmembrane helix</keyword>
<evidence type="ECO:0000256" key="1">
    <source>
        <dbReference type="ARBA" id="ARBA00004429"/>
    </source>
</evidence>
<dbReference type="PANTHER" id="PTHR23513">
    <property type="entry name" value="INTEGRAL MEMBRANE EFFLUX PROTEIN-RELATED"/>
    <property type="match status" value="1"/>
</dbReference>
<sequence>MGRANVRSSALVYLGSYGMSLLGKGIASVLMPLLVLERTGDVLAAGLLATVTTAASAVVGVLSGLLVDRIDRRLVSSAADVLAAMSVAVLPIVDSLWGLNMTWFVVMAVIGALVRVPGMTAHETLLPVMARLRGGQKQALDSLVATRETLSNVLLLAGPGLGGALVSLFGLTSALLYLTAATSLCAALLTLVIDPRAGHIAPRTPDETAPAKGAVRRAVADLAVSWKFLAKSRIVLGATLISAMFVAAISSLQTTLMPAYFTQENLPSLAGLTLSAFGGGSVVGSALYAASAGRVRRRTWFVIGMIGTLVGFAAIGSMAAPWLVLGAAALIGFTNAPATAILGVLTIEATPDDMRGRVLGAQNALLLGAPALTSAPLAAVASGAGLPLAGIILAVLAAGTAIVALGVPTFRSLESPADEDPTSQAHPHLDVTEAGIVTADTVRPEPVPASGR</sequence>
<feature type="domain" description="Major facilitator superfamily (MFS) profile" evidence="10">
    <location>
        <begin position="4"/>
        <end position="411"/>
    </location>
</feature>
<keyword evidence="3" id="KW-1003">Cell membrane</keyword>
<dbReference type="SUPFAM" id="SSF103473">
    <property type="entry name" value="MFS general substrate transporter"/>
    <property type="match status" value="1"/>
</dbReference>
<dbReference type="InterPro" id="IPR011701">
    <property type="entry name" value="MFS"/>
</dbReference>
<feature type="transmembrane region" description="Helical" evidence="9">
    <location>
        <begin position="234"/>
        <end position="256"/>
    </location>
</feature>
<feature type="transmembrane region" description="Helical" evidence="9">
    <location>
        <begin position="386"/>
        <end position="407"/>
    </location>
</feature>
<feature type="transmembrane region" description="Helical" evidence="9">
    <location>
        <begin position="42"/>
        <end position="67"/>
    </location>
</feature>
<feature type="transmembrane region" description="Helical" evidence="9">
    <location>
        <begin position="325"/>
        <end position="347"/>
    </location>
</feature>
<comment type="subcellular location">
    <subcellularLocation>
        <location evidence="1">Cell inner membrane</location>
        <topology evidence="1">Multi-pass membrane protein</topology>
    </subcellularLocation>
</comment>
<evidence type="ECO:0000256" key="3">
    <source>
        <dbReference type="ARBA" id="ARBA00022475"/>
    </source>
</evidence>
<evidence type="ECO:0000256" key="7">
    <source>
        <dbReference type="ARBA" id="ARBA00038075"/>
    </source>
</evidence>
<evidence type="ECO:0000256" key="9">
    <source>
        <dbReference type="SAM" id="Phobius"/>
    </source>
</evidence>
<proteinExistence type="inferred from homology"/>
<dbReference type="InParanoid" id="A0A263D0K0"/>
<evidence type="ECO:0000259" key="10">
    <source>
        <dbReference type="PROSITE" id="PS50850"/>
    </source>
</evidence>
<organism evidence="11 12">
    <name type="scientific">Amycolatopsis antarctica</name>
    <dbReference type="NCBI Taxonomy" id="1854586"/>
    <lineage>
        <taxon>Bacteria</taxon>
        <taxon>Bacillati</taxon>
        <taxon>Actinomycetota</taxon>
        <taxon>Actinomycetes</taxon>
        <taxon>Pseudonocardiales</taxon>
        <taxon>Pseudonocardiaceae</taxon>
        <taxon>Amycolatopsis</taxon>
    </lineage>
</organism>
<keyword evidence="2" id="KW-0813">Transport</keyword>
<dbReference type="PANTHER" id="PTHR23513:SF9">
    <property type="entry name" value="ENTEROBACTIN EXPORTER ENTS"/>
    <property type="match status" value="1"/>
</dbReference>
<name>A0A263D0K0_9PSEU</name>
<feature type="transmembrane region" description="Helical" evidence="9">
    <location>
        <begin position="149"/>
        <end position="169"/>
    </location>
</feature>
<dbReference type="CDD" id="cd06173">
    <property type="entry name" value="MFS_MefA_like"/>
    <property type="match status" value="1"/>
</dbReference>
<feature type="transmembrane region" description="Helical" evidence="9">
    <location>
        <begin position="359"/>
        <end position="380"/>
    </location>
</feature>
<gene>
    <name evidence="11" type="ORF">CFN78_17570</name>
</gene>
<accession>A0A263D0K0</accession>
<evidence type="ECO:0000313" key="12">
    <source>
        <dbReference type="Proteomes" id="UP000242444"/>
    </source>
</evidence>
<dbReference type="Pfam" id="PF07690">
    <property type="entry name" value="MFS_1"/>
    <property type="match status" value="1"/>
</dbReference>
<dbReference type="EMBL" id="NKYE01000010">
    <property type="protein sequence ID" value="OZM71952.1"/>
    <property type="molecule type" value="Genomic_DNA"/>
</dbReference>
<evidence type="ECO:0000256" key="8">
    <source>
        <dbReference type="ARBA" id="ARBA00040914"/>
    </source>
</evidence>
<feature type="transmembrane region" description="Helical" evidence="9">
    <location>
        <begin position="79"/>
        <end position="97"/>
    </location>
</feature>
<dbReference type="GO" id="GO:0022857">
    <property type="term" value="F:transmembrane transporter activity"/>
    <property type="evidence" value="ECO:0007669"/>
    <property type="project" value="InterPro"/>
</dbReference>
<keyword evidence="4 9" id="KW-0812">Transmembrane</keyword>
<dbReference type="OrthoDB" id="3688258at2"/>
<dbReference type="Gene3D" id="1.20.1250.20">
    <property type="entry name" value="MFS general substrate transporter like domains"/>
    <property type="match status" value="1"/>
</dbReference>